<keyword evidence="4" id="KW-1185">Reference proteome</keyword>
<dbReference type="PANTHER" id="PTHR23077">
    <property type="entry name" value="AAA-FAMILY ATPASE"/>
    <property type="match status" value="1"/>
</dbReference>
<organism evidence="3 4">
    <name type="scientific">Flemingia macrophylla</name>
    <dbReference type="NCBI Taxonomy" id="520843"/>
    <lineage>
        <taxon>Eukaryota</taxon>
        <taxon>Viridiplantae</taxon>
        <taxon>Streptophyta</taxon>
        <taxon>Embryophyta</taxon>
        <taxon>Tracheophyta</taxon>
        <taxon>Spermatophyta</taxon>
        <taxon>Magnoliopsida</taxon>
        <taxon>eudicotyledons</taxon>
        <taxon>Gunneridae</taxon>
        <taxon>Pentapetalae</taxon>
        <taxon>rosids</taxon>
        <taxon>fabids</taxon>
        <taxon>Fabales</taxon>
        <taxon>Fabaceae</taxon>
        <taxon>Papilionoideae</taxon>
        <taxon>50 kb inversion clade</taxon>
        <taxon>NPAAA clade</taxon>
        <taxon>indigoferoid/millettioid clade</taxon>
        <taxon>Phaseoleae</taxon>
        <taxon>Flemingia</taxon>
    </lineage>
</organism>
<sequence length="105" mass="11961">MDRALLRPGRFGKLLYVPLPSPDERALILKALARKKHIDAVVDLSAIAKMEMNEAAMAAQDEKWTLNDLTHYAWTNKRNHFELALRKVSPSVSDRALKQREHGVD</sequence>
<dbReference type="GO" id="GO:0005524">
    <property type="term" value="F:ATP binding"/>
    <property type="evidence" value="ECO:0007669"/>
    <property type="project" value="UniProtKB-KW"/>
</dbReference>
<gene>
    <name evidence="3" type="ORF">Fmac_023821</name>
</gene>
<comment type="caution">
    <text evidence="3">The sequence shown here is derived from an EMBL/GenBank/DDBJ whole genome shotgun (WGS) entry which is preliminary data.</text>
</comment>
<proteinExistence type="predicted"/>
<accession>A0ABD1LML2</accession>
<protein>
    <submittedName>
        <fullName evidence="3">Uncharacterized protein</fullName>
    </submittedName>
</protein>
<evidence type="ECO:0000256" key="1">
    <source>
        <dbReference type="ARBA" id="ARBA00022741"/>
    </source>
</evidence>
<evidence type="ECO:0000256" key="2">
    <source>
        <dbReference type="ARBA" id="ARBA00022840"/>
    </source>
</evidence>
<keyword evidence="1" id="KW-0547">Nucleotide-binding</keyword>
<dbReference type="EMBL" id="JBGMDY010000008">
    <property type="protein sequence ID" value="KAL2324763.1"/>
    <property type="molecule type" value="Genomic_DNA"/>
</dbReference>
<keyword evidence="2" id="KW-0067">ATP-binding</keyword>
<reference evidence="3 4" key="1">
    <citation type="submission" date="2024-08" db="EMBL/GenBank/DDBJ databases">
        <title>Insights into the chromosomal genome structure of Flemingia macrophylla.</title>
        <authorList>
            <person name="Ding Y."/>
            <person name="Zhao Y."/>
            <person name="Bi W."/>
            <person name="Wu M."/>
            <person name="Zhao G."/>
            <person name="Gong Y."/>
            <person name="Li W."/>
            <person name="Zhang P."/>
        </authorList>
    </citation>
    <scope>NUCLEOTIDE SEQUENCE [LARGE SCALE GENOMIC DNA]</scope>
    <source>
        <strain evidence="3">DYQJB</strain>
        <tissue evidence="3">Leaf</tissue>
    </source>
</reference>
<dbReference type="PANTHER" id="PTHR23077:SF171">
    <property type="entry name" value="NUCLEAR VALOSIN-CONTAINING PROTEIN-LIKE"/>
    <property type="match status" value="1"/>
</dbReference>
<dbReference type="Gene3D" id="3.40.50.300">
    <property type="entry name" value="P-loop containing nucleotide triphosphate hydrolases"/>
    <property type="match status" value="1"/>
</dbReference>
<dbReference type="SUPFAM" id="SSF52540">
    <property type="entry name" value="P-loop containing nucleoside triphosphate hydrolases"/>
    <property type="match status" value="1"/>
</dbReference>
<dbReference type="Gene3D" id="1.10.8.60">
    <property type="match status" value="1"/>
</dbReference>
<name>A0ABD1LML2_9FABA</name>
<dbReference type="InterPro" id="IPR050168">
    <property type="entry name" value="AAA_ATPase_domain"/>
</dbReference>
<evidence type="ECO:0000313" key="3">
    <source>
        <dbReference type="EMBL" id="KAL2324763.1"/>
    </source>
</evidence>
<dbReference type="Proteomes" id="UP001603857">
    <property type="component" value="Unassembled WGS sequence"/>
</dbReference>
<dbReference type="AlphaFoldDB" id="A0ABD1LML2"/>
<dbReference type="InterPro" id="IPR027417">
    <property type="entry name" value="P-loop_NTPase"/>
</dbReference>
<evidence type="ECO:0000313" key="4">
    <source>
        <dbReference type="Proteomes" id="UP001603857"/>
    </source>
</evidence>